<evidence type="ECO:0000313" key="2">
    <source>
        <dbReference type="Proteomes" id="UP000195755"/>
    </source>
</evidence>
<dbReference type="EMBL" id="CP021744">
    <property type="protein sequence ID" value="ARZ66744.1"/>
    <property type="molecule type" value="Genomic_DNA"/>
</dbReference>
<gene>
    <name evidence="1" type="ORF">SMD11_1080</name>
</gene>
<accession>A0A1Z2KXH4</accession>
<evidence type="ECO:0000313" key="1">
    <source>
        <dbReference type="EMBL" id="ARZ66744.1"/>
    </source>
</evidence>
<name>A0A1Z2KXH4_9ACTN</name>
<proteinExistence type="predicted"/>
<dbReference type="AlphaFoldDB" id="A0A1Z2KXH4"/>
<dbReference type="Proteomes" id="UP000195755">
    <property type="component" value="Chromosome"/>
</dbReference>
<dbReference type="KEGG" id="salj:SMD11_1080"/>
<reference evidence="1 2" key="1">
    <citation type="submission" date="2017-06" db="EMBL/GenBank/DDBJ databases">
        <title>Streptomyces albireticuli Genome sequencing and assembly.</title>
        <authorList>
            <person name="Wang Y."/>
            <person name="Du B."/>
            <person name="Ding Y."/>
            <person name="Liu H."/>
            <person name="Hou Q."/>
            <person name="Liu K."/>
            <person name="Yao L."/>
            <person name="Wang C."/>
        </authorList>
    </citation>
    <scope>NUCLEOTIDE SEQUENCE [LARGE SCALE GENOMIC DNA]</scope>
    <source>
        <strain evidence="1 2">MDJK11</strain>
    </source>
</reference>
<organism evidence="1 2">
    <name type="scientific">Streptomyces albireticuli</name>
    <dbReference type="NCBI Taxonomy" id="1940"/>
    <lineage>
        <taxon>Bacteria</taxon>
        <taxon>Bacillati</taxon>
        <taxon>Actinomycetota</taxon>
        <taxon>Actinomycetes</taxon>
        <taxon>Kitasatosporales</taxon>
        <taxon>Streptomycetaceae</taxon>
        <taxon>Streptomyces</taxon>
    </lineage>
</organism>
<sequence length="39" mass="4016">MPHGRGLWDQFGTSGLLAAFDEVAAESCAGQVDRPAVGV</sequence>
<protein>
    <submittedName>
        <fullName evidence="1">Uncharacterized protein</fullName>
    </submittedName>
</protein>